<evidence type="ECO:0000313" key="3">
    <source>
        <dbReference type="Proteomes" id="UP000597989"/>
    </source>
</evidence>
<dbReference type="AlphaFoldDB" id="A0A917NK33"/>
<protein>
    <submittedName>
        <fullName evidence="2">Uncharacterized protein</fullName>
    </submittedName>
</protein>
<evidence type="ECO:0000313" key="2">
    <source>
        <dbReference type="EMBL" id="GGJ06418.1"/>
    </source>
</evidence>
<reference evidence="1 4" key="2">
    <citation type="journal article" date="2019" name="Int. J. Syst. Evol. Microbiol.">
        <title>The Global Catalogue of Microorganisms (GCM) 10K type strain sequencing project: providing services to taxonomists for standard genome sequencing and annotation.</title>
        <authorList>
            <consortium name="The Broad Institute Genomics Platform"/>
            <consortium name="The Broad Institute Genome Sequencing Center for Infectious Disease"/>
            <person name="Wu L."/>
            <person name="Ma J."/>
        </authorList>
    </citation>
    <scope>NUCLEOTIDE SEQUENCE [LARGE SCALE GENOMIC DNA]</scope>
    <source>
        <strain evidence="1 4">JCM 10664</strain>
    </source>
</reference>
<keyword evidence="4" id="KW-1185">Reference proteome</keyword>
<evidence type="ECO:0000313" key="4">
    <source>
        <dbReference type="Proteomes" id="UP001500220"/>
    </source>
</evidence>
<organism evidence="2 3">
    <name type="scientific">Saccharopolyspora thermophila</name>
    <dbReference type="NCBI Taxonomy" id="89367"/>
    <lineage>
        <taxon>Bacteria</taxon>
        <taxon>Bacillati</taxon>
        <taxon>Actinomycetota</taxon>
        <taxon>Actinomycetes</taxon>
        <taxon>Pseudonocardiales</taxon>
        <taxon>Pseudonocardiaceae</taxon>
        <taxon>Saccharopolyspora</taxon>
    </lineage>
</organism>
<proteinExistence type="predicted"/>
<dbReference type="RefSeq" id="WP_188991730.1">
    <property type="nucleotide sequence ID" value="NZ_BAAAHC010000006.1"/>
</dbReference>
<sequence length="236" mass="25249">MANKIGGVLAARHGWCRPDEVIRLVVPAPRGGTRYDVGGLSWEGNTGGRAVAEGVERVATAVDDLFIADYESGAAAPLIVYFGPGPQAQIMRAASVANPGVGLTWVLTSQRFALLEAVVEREERDGEPGSLWQKARRFGAGVRDFSRDVVDILADNKLADYAPGTPIPIADVVMRAEFPVQHLRSIGPARRRLPAGHSPRHVFALRIELGDGSGVDVIAATEENCARLHAMALGQR</sequence>
<reference evidence="1" key="4">
    <citation type="submission" date="2023-12" db="EMBL/GenBank/DDBJ databases">
        <authorList>
            <person name="Sun Q."/>
            <person name="Inoue M."/>
        </authorList>
    </citation>
    <scope>NUCLEOTIDE SEQUENCE</scope>
    <source>
        <strain evidence="1">JCM 10664</strain>
    </source>
</reference>
<reference evidence="2 3" key="1">
    <citation type="journal article" date="2014" name="Int. J. Syst. Evol. Microbiol.">
        <title>Complete genome sequence of Corynebacterium casei LMG S-19264T (=DSM 44701T), isolated from a smear-ripened cheese.</title>
        <authorList>
            <consortium name="US DOE Joint Genome Institute (JGI-PGF)"/>
            <person name="Walter F."/>
            <person name="Albersmeier A."/>
            <person name="Kalinowski J."/>
            <person name="Ruckert C."/>
        </authorList>
    </citation>
    <scope>NUCLEOTIDE SEQUENCE [LARGE SCALE GENOMIC DNA]</scope>
    <source>
        <strain evidence="2 3">CGMCC 4.7206</strain>
    </source>
</reference>
<dbReference type="EMBL" id="BMMT01000027">
    <property type="protein sequence ID" value="GGJ06418.1"/>
    <property type="molecule type" value="Genomic_DNA"/>
</dbReference>
<accession>A0A917NK33</accession>
<comment type="caution">
    <text evidence="2">The sequence shown here is derived from an EMBL/GenBank/DDBJ whole genome shotgun (WGS) entry which is preliminary data.</text>
</comment>
<reference evidence="2" key="3">
    <citation type="submission" date="2020-09" db="EMBL/GenBank/DDBJ databases">
        <authorList>
            <person name="Sun Q."/>
            <person name="Zhou Y."/>
        </authorList>
    </citation>
    <scope>NUCLEOTIDE SEQUENCE</scope>
    <source>
        <strain evidence="2">CGMCC 4.7206</strain>
    </source>
</reference>
<gene>
    <name evidence="1" type="ORF">GCM10009545_16880</name>
    <name evidence="2" type="ORF">GCM10011581_49200</name>
</gene>
<dbReference type="Proteomes" id="UP001500220">
    <property type="component" value="Unassembled WGS sequence"/>
</dbReference>
<name>A0A917NK33_9PSEU</name>
<dbReference type="EMBL" id="BAAAHC010000006">
    <property type="protein sequence ID" value="GAA0515371.1"/>
    <property type="molecule type" value="Genomic_DNA"/>
</dbReference>
<dbReference type="Proteomes" id="UP000597989">
    <property type="component" value="Unassembled WGS sequence"/>
</dbReference>
<evidence type="ECO:0000313" key="1">
    <source>
        <dbReference type="EMBL" id="GAA0515371.1"/>
    </source>
</evidence>